<evidence type="ECO:0000256" key="8">
    <source>
        <dbReference type="ARBA" id="ARBA00047481"/>
    </source>
</evidence>
<dbReference type="GO" id="GO:0004400">
    <property type="term" value="F:histidinol-phosphate transaminase activity"/>
    <property type="evidence" value="ECO:0007669"/>
    <property type="project" value="UniProtKB-UniRule"/>
</dbReference>
<dbReference type="Pfam" id="PF00155">
    <property type="entry name" value="Aminotran_1_2"/>
    <property type="match status" value="1"/>
</dbReference>
<keyword evidence="5 9" id="KW-0032">Aminotransferase</keyword>
<comment type="pathway">
    <text evidence="2 9">Amino-acid biosynthesis; L-histidine biosynthesis; L-histidine from 5-phospho-alpha-D-ribose 1-diphosphate: step 7/9.</text>
</comment>
<dbReference type="Proteomes" id="UP000006034">
    <property type="component" value="Unassembled WGS sequence"/>
</dbReference>
<dbReference type="InterPro" id="IPR050106">
    <property type="entry name" value="HistidinolP_aminotransfase"/>
</dbReference>
<dbReference type="PANTHER" id="PTHR43643">
    <property type="entry name" value="HISTIDINOL-PHOSPHATE AMINOTRANSFERASE 2"/>
    <property type="match status" value="1"/>
</dbReference>
<dbReference type="InterPro" id="IPR001917">
    <property type="entry name" value="Aminotrans_II_pyridoxalP_BS"/>
</dbReference>
<dbReference type="HOGENOM" id="CLU_017584_3_3_7"/>
<dbReference type="InterPro" id="IPR004839">
    <property type="entry name" value="Aminotransferase_I/II_large"/>
</dbReference>
<dbReference type="OrthoDB" id="9813612at2"/>
<protein>
    <recommendedName>
        <fullName evidence="9">Histidinol-phosphate aminotransferase</fullName>
        <ecNumber evidence="9">2.6.1.9</ecNumber>
    </recommendedName>
    <alternativeName>
        <fullName evidence="9">Imidazole acetol-phosphate transaminase</fullName>
    </alternativeName>
</protein>
<dbReference type="InterPro" id="IPR015422">
    <property type="entry name" value="PyrdxlP-dep_Trfase_small"/>
</dbReference>
<dbReference type="SUPFAM" id="SSF53383">
    <property type="entry name" value="PLP-dependent transferases"/>
    <property type="match status" value="1"/>
</dbReference>
<organism evidence="11 12">
    <name type="scientific">Bilophila wadsworthia (strain 3_1_6)</name>
    <dbReference type="NCBI Taxonomy" id="563192"/>
    <lineage>
        <taxon>Bacteria</taxon>
        <taxon>Pseudomonadati</taxon>
        <taxon>Thermodesulfobacteriota</taxon>
        <taxon>Desulfovibrionia</taxon>
        <taxon>Desulfovibrionales</taxon>
        <taxon>Desulfovibrionaceae</taxon>
        <taxon>Bilophila</taxon>
    </lineage>
</organism>
<evidence type="ECO:0000256" key="6">
    <source>
        <dbReference type="ARBA" id="ARBA00022679"/>
    </source>
</evidence>
<dbReference type="RefSeq" id="WP_005028295.1">
    <property type="nucleotide sequence ID" value="NZ_KE150238.1"/>
</dbReference>
<dbReference type="eggNOG" id="COG0079">
    <property type="taxonomic scope" value="Bacteria"/>
</dbReference>
<dbReference type="UniPathway" id="UPA00031">
    <property type="reaction ID" value="UER00012"/>
</dbReference>
<dbReference type="Gene3D" id="3.40.640.10">
    <property type="entry name" value="Type I PLP-dependent aspartate aminotransferase-like (Major domain)"/>
    <property type="match status" value="1"/>
</dbReference>
<dbReference type="HAMAP" id="MF_01023">
    <property type="entry name" value="HisC_aminotrans_2"/>
    <property type="match status" value="1"/>
</dbReference>
<dbReference type="STRING" id="563192.HMPREF0179_02444"/>
<accession>E5Y8C6</accession>
<dbReference type="GO" id="GO:0000105">
    <property type="term" value="P:L-histidine biosynthetic process"/>
    <property type="evidence" value="ECO:0007669"/>
    <property type="project" value="UniProtKB-UniRule"/>
</dbReference>
<dbReference type="InterPro" id="IPR015424">
    <property type="entry name" value="PyrdxlP-dep_Trfase"/>
</dbReference>
<dbReference type="NCBIfam" id="TIGR01141">
    <property type="entry name" value="hisC"/>
    <property type="match status" value="1"/>
</dbReference>
<evidence type="ECO:0000256" key="5">
    <source>
        <dbReference type="ARBA" id="ARBA00022576"/>
    </source>
</evidence>
<keyword evidence="7 9" id="KW-0663">Pyridoxal phosphate</keyword>
<dbReference type="EC" id="2.6.1.9" evidence="9"/>
<dbReference type="InterPro" id="IPR015421">
    <property type="entry name" value="PyrdxlP-dep_Trfase_major"/>
</dbReference>
<reference evidence="11 12" key="1">
    <citation type="submission" date="2010-10" db="EMBL/GenBank/DDBJ databases">
        <authorList>
            <consortium name="The Broad Institute Genome Sequencing Platform"/>
            <person name="Ward D."/>
            <person name="Earl A."/>
            <person name="Feldgarden M."/>
            <person name="Young S.K."/>
            <person name="Gargeya S."/>
            <person name="Zeng Q."/>
            <person name="Alvarado L."/>
            <person name="Berlin A."/>
            <person name="Bochicchio J."/>
            <person name="Chapman S.B."/>
            <person name="Chen Z."/>
            <person name="Freedman E."/>
            <person name="Gellesch M."/>
            <person name="Goldberg J."/>
            <person name="Griggs A."/>
            <person name="Gujja S."/>
            <person name="Heilman E."/>
            <person name="Heiman D."/>
            <person name="Howarth C."/>
            <person name="Mehta T."/>
            <person name="Neiman D."/>
            <person name="Pearson M."/>
            <person name="Roberts A."/>
            <person name="Saif S."/>
            <person name="Shea T."/>
            <person name="Shenoy N."/>
            <person name="Sisk P."/>
            <person name="Stolte C."/>
            <person name="Sykes S."/>
            <person name="White J."/>
            <person name="Yandava C."/>
            <person name="Allen-Vercoe E."/>
            <person name="Sibley C."/>
            <person name="Ambrose C.E."/>
            <person name="Strauss J."/>
            <person name="Daigneault M."/>
            <person name="Haas B."/>
            <person name="Nusbaum C."/>
            <person name="Birren B."/>
        </authorList>
    </citation>
    <scope>NUCLEOTIDE SEQUENCE [LARGE SCALE GENOMIC DNA]</scope>
    <source>
        <strain evidence="11 12">3_1_6</strain>
    </source>
</reference>
<proteinExistence type="inferred from homology"/>
<evidence type="ECO:0000256" key="9">
    <source>
        <dbReference type="HAMAP-Rule" id="MF_01023"/>
    </source>
</evidence>
<evidence type="ECO:0000256" key="4">
    <source>
        <dbReference type="ARBA" id="ARBA00011738"/>
    </source>
</evidence>
<dbReference type="EMBL" id="ADCP02000001">
    <property type="protein sequence ID" value="EFV43752.1"/>
    <property type="molecule type" value="Genomic_DNA"/>
</dbReference>
<comment type="subunit">
    <text evidence="4 9">Homodimer.</text>
</comment>
<name>E5Y8C6_BILW3</name>
<keyword evidence="12" id="KW-1185">Reference proteome</keyword>
<evidence type="ECO:0000259" key="10">
    <source>
        <dbReference type="Pfam" id="PF00155"/>
    </source>
</evidence>
<evidence type="ECO:0000313" key="12">
    <source>
        <dbReference type="Proteomes" id="UP000006034"/>
    </source>
</evidence>
<comment type="similarity">
    <text evidence="3 9">Belongs to the class-II pyridoxal-phosphate-dependent aminotransferase family. Histidinol-phosphate aminotransferase subfamily.</text>
</comment>
<feature type="modified residue" description="N6-(pyridoxal phosphate)lysine" evidence="9">
    <location>
        <position position="227"/>
    </location>
</feature>
<dbReference type="GO" id="GO:0030170">
    <property type="term" value="F:pyridoxal phosphate binding"/>
    <property type="evidence" value="ECO:0007669"/>
    <property type="project" value="InterPro"/>
</dbReference>
<dbReference type="PANTHER" id="PTHR43643:SF3">
    <property type="entry name" value="HISTIDINOL-PHOSPHATE AMINOTRANSFERASE"/>
    <property type="match status" value="1"/>
</dbReference>
<evidence type="ECO:0000256" key="7">
    <source>
        <dbReference type="ARBA" id="ARBA00022898"/>
    </source>
</evidence>
<comment type="catalytic activity">
    <reaction evidence="8 9">
        <text>L-histidinol phosphate + 2-oxoglutarate = 3-(imidazol-4-yl)-2-oxopropyl phosphate + L-glutamate</text>
        <dbReference type="Rhea" id="RHEA:23744"/>
        <dbReference type="ChEBI" id="CHEBI:16810"/>
        <dbReference type="ChEBI" id="CHEBI:29985"/>
        <dbReference type="ChEBI" id="CHEBI:57766"/>
        <dbReference type="ChEBI" id="CHEBI:57980"/>
        <dbReference type="EC" id="2.6.1.9"/>
    </reaction>
</comment>
<comment type="cofactor">
    <cofactor evidence="1 9">
        <name>pyridoxal 5'-phosphate</name>
        <dbReference type="ChEBI" id="CHEBI:597326"/>
    </cofactor>
</comment>
<evidence type="ECO:0000256" key="2">
    <source>
        <dbReference type="ARBA" id="ARBA00005011"/>
    </source>
</evidence>
<dbReference type="AlphaFoldDB" id="E5Y8C6"/>
<dbReference type="PROSITE" id="PS00599">
    <property type="entry name" value="AA_TRANSFER_CLASS_2"/>
    <property type="match status" value="1"/>
</dbReference>
<reference evidence="11 12" key="2">
    <citation type="submission" date="2013-04" db="EMBL/GenBank/DDBJ databases">
        <title>The Genome Sequence of Bilophila wadsworthia 3_1_6.</title>
        <authorList>
            <consortium name="The Broad Institute Genomics Platform"/>
            <person name="Earl A."/>
            <person name="Ward D."/>
            <person name="Feldgarden M."/>
            <person name="Gevers D."/>
            <person name="Sibley C."/>
            <person name="Strauss J."/>
            <person name="Allen-Vercoe E."/>
            <person name="Walker B."/>
            <person name="Young S."/>
            <person name="Zeng Q."/>
            <person name="Gargeya S."/>
            <person name="Fitzgerald M."/>
            <person name="Haas B."/>
            <person name="Abouelleil A."/>
            <person name="Allen A.W."/>
            <person name="Alvarado L."/>
            <person name="Arachchi H.M."/>
            <person name="Berlin A.M."/>
            <person name="Chapman S.B."/>
            <person name="Gainer-Dewar J."/>
            <person name="Goldberg J."/>
            <person name="Griggs A."/>
            <person name="Gujja S."/>
            <person name="Hansen M."/>
            <person name="Howarth C."/>
            <person name="Imamovic A."/>
            <person name="Ireland A."/>
            <person name="Larimer J."/>
            <person name="McCowan C."/>
            <person name="Murphy C."/>
            <person name="Pearson M."/>
            <person name="Poon T.W."/>
            <person name="Priest M."/>
            <person name="Roberts A."/>
            <person name="Saif S."/>
            <person name="Shea T."/>
            <person name="Sisk P."/>
            <person name="Sykes S."/>
            <person name="Wortman J."/>
            <person name="Nusbaum C."/>
            <person name="Birren B."/>
        </authorList>
    </citation>
    <scope>NUCLEOTIDE SEQUENCE [LARGE SCALE GENOMIC DNA]</scope>
    <source>
        <strain evidence="11 12">3_1_6</strain>
    </source>
</reference>
<sequence>MSPIPMRSLVRGFKPYTAGLSIDEIREKYGIERVIKLASNENPLGTSPLVQHTLETHVGLAFRYPQAGNPRLVKAIAAHHGVSPSRVIVGDGSDEVIDLLFRICVEPGVNNAVAFMPCFGIYTTQAALCGVELRQTPVNADFSFPWDNLLKLVDDKTSLVFVTTPDNPSGYTPPVAELETLAKALPDTCLLVLDEAYMDFTDDEADYSLAKRLDEFPNVIISRTFSKSFGMAGLRLGYAIVPEELADHYWRVRLPFSVNLMAEEAGIAALQDVAFHDETVRVVREGRAWLTGELTKLGCRVFPSQSNFLMFELPADGPNAASLFEDLLRRGIILRPLTSYGLPRNLRVSVGTAEENTMLINAMRELL</sequence>
<keyword evidence="9" id="KW-0368">Histidine biosynthesis</keyword>
<evidence type="ECO:0000256" key="1">
    <source>
        <dbReference type="ARBA" id="ARBA00001933"/>
    </source>
</evidence>
<keyword evidence="9" id="KW-0028">Amino-acid biosynthesis</keyword>
<gene>
    <name evidence="9" type="primary">hisC</name>
    <name evidence="11" type="ORF">HMPREF0179_02444</name>
</gene>
<comment type="caution">
    <text evidence="11">The sequence shown here is derived from an EMBL/GenBank/DDBJ whole genome shotgun (WGS) entry which is preliminary data.</text>
</comment>
<dbReference type="InterPro" id="IPR005861">
    <property type="entry name" value="HisP_aminotrans"/>
</dbReference>
<evidence type="ECO:0000256" key="3">
    <source>
        <dbReference type="ARBA" id="ARBA00007970"/>
    </source>
</evidence>
<dbReference type="Gene3D" id="3.90.1150.10">
    <property type="entry name" value="Aspartate Aminotransferase, domain 1"/>
    <property type="match status" value="1"/>
</dbReference>
<feature type="domain" description="Aminotransferase class I/classII large" evidence="10">
    <location>
        <begin position="33"/>
        <end position="362"/>
    </location>
</feature>
<keyword evidence="6 9" id="KW-0808">Transferase</keyword>
<dbReference type="CDD" id="cd00609">
    <property type="entry name" value="AAT_like"/>
    <property type="match status" value="1"/>
</dbReference>
<evidence type="ECO:0000313" key="11">
    <source>
        <dbReference type="EMBL" id="EFV43752.1"/>
    </source>
</evidence>
<dbReference type="GeneID" id="78085574"/>